<dbReference type="PROSITE" id="PS51257">
    <property type="entry name" value="PROKAR_LIPOPROTEIN"/>
    <property type="match status" value="1"/>
</dbReference>
<evidence type="ECO:0000313" key="9">
    <source>
        <dbReference type="EMBL" id="SDT29774.1"/>
    </source>
</evidence>
<reference evidence="9 10" key="1">
    <citation type="submission" date="2016-10" db="EMBL/GenBank/DDBJ databases">
        <authorList>
            <person name="de Groot N.N."/>
        </authorList>
    </citation>
    <scope>NUCLEOTIDE SEQUENCE [LARGE SCALE GENOMIC DNA]</scope>
    <source>
        <strain evidence="9 10">MP1X4</strain>
    </source>
</reference>
<evidence type="ECO:0000256" key="3">
    <source>
        <dbReference type="ARBA" id="ARBA00022692"/>
    </source>
</evidence>
<dbReference type="InterPro" id="IPR003838">
    <property type="entry name" value="ABC3_permease_C"/>
</dbReference>
<dbReference type="GO" id="GO:0005886">
    <property type="term" value="C:plasma membrane"/>
    <property type="evidence" value="ECO:0007669"/>
    <property type="project" value="UniProtKB-SubCell"/>
</dbReference>
<dbReference type="InterPro" id="IPR025857">
    <property type="entry name" value="MacB_PCD"/>
</dbReference>
<feature type="domain" description="ABC3 transporter permease C-terminal" evidence="7">
    <location>
        <begin position="692"/>
        <end position="805"/>
    </location>
</feature>
<keyword evidence="5 6" id="KW-0472">Membrane</keyword>
<dbReference type="STRING" id="652787.SAMN05216490_3003"/>
<sequence>MIKNYLKVALRQLSKQKLYAAIKIGGFAMGIAACLLIGLYIRNEVSYDRSYPDTANIYRVYGVDNDNGKIEKGTDFPAPMGKVLKADLPEVVLSGRLMPNSLFGGAGSNELRRADQMQNSYEQGFTYADQQMLDILQLPMVYGDRKSALKEPLTMVMSKSKADKYFPGQNPIGRVMYLNNDKTKPYTVTGVMQDIPQTSHLHQYDFLLTLSGVAFWPGEQQTWEASNYPDYIQLRPGTNIAQFEKKMTDDIIKNYYLPDLIKGGFKNPEAMLAKFHLKLQRLQDIHLYSYDIQEDGYTHGDIRFVWLFGAIAGFILIIACINFVNLSTAKSANRAKEVGLRKVVGSRRSSLIYQFLSESLVYSFFSFGIGILLAWLLLPYFSVLASKSLSMPWLAWWFIPVMLISAAIVGVVAGLYPAFYLSGFKPSQVLKGSISNGSKSSTLRNSLVVFQFAASIILLISTFVIYNQVHYILNKKVGFDKDQVIVIQGTNTLDNTVKDFKTELLKLSTVKNVTISDFLPIAGTKRNGNTFYNDDKTKGETGIFSQSWTVDGDYIKTMGMKIVAGRDFSPSMPTDSAGVIINQAMAKQLHLKDPIGKRITNGNGTFPIIGVVQDFNFESMHDNIGPLVFHLGISPSIVSVKVAGMDVKNTISNITSVWKKFSPDQTIRYTFMDEQFANMYADVQRTGYIFTSFAVLAIIIACLGLFALSAFMAEQRSKEIGIRKVLGASVSGITALLSIDFIKLVFIAIVIASPIAWWAMNKWLQEFAYRISIQWWMLAVAAFAAIIIALVTISFQSIKAAIANPIKSLRSE</sequence>
<protein>
    <submittedName>
        <fullName evidence="9">Putative ABC transport system permease protein</fullName>
    </submittedName>
</protein>
<evidence type="ECO:0000256" key="2">
    <source>
        <dbReference type="ARBA" id="ARBA00022475"/>
    </source>
</evidence>
<proteinExistence type="predicted"/>
<dbReference type="PANTHER" id="PTHR30572">
    <property type="entry name" value="MEMBRANE COMPONENT OF TRANSPORTER-RELATED"/>
    <property type="match status" value="1"/>
</dbReference>
<dbReference type="Pfam" id="PF12704">
    <property type="entry name" value="MacB_PCD"/>
    <property type="match status" value="2"/>
</dbReference>
<feature type="transmembrane region" description="Helical" evidence="6">
    <location>
        <begin position="360"/>
        <end position="382"/>
    </location>
</feature>
<evidence type="ECO:0000256" key="1">
    <source>
        <dbReference type="ARBA" id="ARBA00004651"/>
    </source>
</evidence>
<organism evidence="9 10">
    <name type="scientific">Mucilaginibacter mallensis</name>
    <dbReference type="NCBI Taxonomy" id="652787"/>
    <lineage>
        <taxon>Bacteria</taxon>
        <taxon>Pseudomonadati</taxon>
        <taxon>Bacteroidota</taxon>
        <taxon>Sphingobacteriia</taxon>
        <taxon>Sphingobacteriales</taxon>
        <taxon>Sphingobacteriaceae</taxon>
        <taxon>Mucilaginibacter</taxon>
    </lineage>
</organism>
<feature type="domain" description="MacB-like periplasmic core" evidence="8">
    <location>
        <begin position="24"/>
        <end position="248"/>
    </location>
</feature>
<feature type="transmembrane region" description="Helical" evidence="6">
    <location>
        <begin position="304"/>
        <end position="326"/>
    </location>
</feature>
<evidence type="ECO:0000259" key="7">
    <source>
        <dbReference type="Pfam" id="PF02687"/>
    </source>
</evidence>
<dbReference type="AlphaFoldDB" id="A0A1H1Z7U4"/>
<dbReference type="Pfam" id="PF02687">
    <property type="entry name" value="FtsX"/>
    <property type="match status" value="2"/>
</dbReference>
<feature type="transmembrane region" description="Helical" evidence="6">
    <location>
        <begin position="20"/>
        <end position="41"/>
    </location>
</feature>
<feature type="domain" description="MacB-like periplasmic core" evidence="8">
    <location>
        <begin position="456"/>
        <end position="621"/>
    </location>
</feature>
<keyword evidence="10" id="KW-1185">Reference proteome</keyword>
<feature type="transmembrane region" description="Helical" evidence="6">
    <location>
        <begin position="773"/>
        <end position="795"/>
    </location>
</feature>
<evidence type="ECO:0000256" key="4">
    <source>
        <dbReference type="ARBA" id="ARBA00022989"/>
    </source>
</evidence>
<evidence type="ECO:0000259" key="8">
    <source>
        <dbReference type="Pfam" id="PF12704"/>
    </source>
</evidence>
<feature type="transmembrane region" description="Helical" evidence="6">
    <location>
        <begin position="442"/>
        <end position="466"/>
    </location>
</feature>
<accession>A0A1H1Z7U4</accession>
<dbReference type="InterPro" id="IPR050250">
    <property type="entry name" value="Macrolide_Exporter_MacB"/>
</dbReference>
<dbReference type="Proteomes" id="UP000199679">
    <property type="component" value="Chromosome I"/>
</dbReference>
<comment type="subcellular location">
    <subcellularLocation>
        <location evidence="1">Cell membrane</location>
        <topology evidence="1">Multi-pass membrane protein</topology>
    </subcellularLocation>
</comment>
<name>A0A1H1Z7U4_MUCMA</name>
<evidence type="ECO:0000313" key="10">
    <source>
        <dbReference type="Proteomes" id="UP000199679"/>
    </source>
</evidence>
<dbReference type="PANTHER" id="PTHR30572:SF18">
    <property type="entry name" value="ABC-TYPE MACROLIDE FAMILY EXPORT SYSTEM PERMEASE COMPONENT 2"/>
    <property type="match status" value="1"/>
</dbReference>
<evidence type="ECO:0000256" key="5">
    <source>
        <dbReference type="ARBA" id="ARBA00023136"/>
    </source>
</evidence>
<dbReference type="EMBL" id="LT629740">
    <property type="protein sequence ID" value="SDT29774.1"/>
    <property type="molecule type" value="Genomic_DNA"/>
</dbReference>
<feature type="transmembrane region" description="Helical" evidence="6">
    <location>
        <begin position="725"/>
        <end position="753"/>
    </location>
</feature>
<keyword evidence="2" id="KW-1003">Cell membrane</keyword>
<keyword evidence="4 6" id="KW-1133">Transmembrane helix</keyword>
<dbReference type="OrthoDB" id="1451596at2"/>
<feature type="domain" description="ABC3 transporter permease C-terminal" evidence="7">
    <location>
        <begin position="310"/>
        <end position="423"/>
    </location>
</feature>
<evidence type="ECO:0000256" key="6">
    <source>
        <dbReference type="SAM" id="Phobius"/>
    </source>
</evidence>
<feature type="transmembrane region" description="Helical" evidence="6">
    <location>
        <begin position="394"/>
        <end position="421"/>
    </location>
</feature>
<feature type="transmembrane region" description="Helical" evidence="6">
    <location>
        <begin position="688"/>
        <end position="713"/>
    </location>
</feature>
<keyword evidence="3 6" id="KW-0812">Transmembrane</keyword>
<dbReference type="GO" id="GO:0022857">
    <property type="term" value="F:transmembrane transporter activity"/>
    <property type="evidence" value="ECO:0007669"/>
    <property type="project" value="TreeGrafter"/>
</dbReference>
<dbReference type="RefSeq" id="WP_091374362.1">
    <property type="nucleotide sequence ID" value="NZ_LT629740.1"/>
</dbReference>
<gene>
    <name evidence="9" type="ORF">SAMN05216490_3003</name>
</gene>